<accession>A0ABW9KGN8</accession>
<proteinExistence type="predicted"/>
<dbReference type="Pfam" id="PF07087">
    <property type="entry name" value="DUF1353"/>
    <property type="match status" value="1"/>
</dbReference>
<keyword evidence="2" id="KW-1185">Reference proteome</keyword>
<organism evidence="1 2">
    <name type="scientific">Terriglobus aquaticus</name>
    <dbReference type="NCBI Taxonomy" id="940139"/>
    <lineage>
        <taxon>Bacteria</taxon>
        <taxon>Pseudomonadati</taxon>
        <taxon>Acidobacteriota</taxon>
        <taxon>Terriglobia</taxon>
        <taxon>Terriglobales</taxon>
        <taxon>Acidobacteriaceae</taxon>
        <taxon>Terriglobus</taxon>
    </lineage>
</organism>
<evidence type="ECO:0000313" key="2">
    <source>
        <dbReference type="Proteomes" id="UP001634747"/>
    </source>
</evidence>
<dbReference type="InterPro" id="IPR010767">
    <property type="entry name" value="Phage_CGC-2007_Cje0229"/>
</dbReference>
<gene>
    <name evidence="1" type="ORF">ACK2TP_04080</name>
</gene>
<dbReference type="Proteomes" id="UP001634747">
    <property type="component" value="Unassembled WGS sequence"/>
</dbReference>
<protein>
    <submittedName>
        <fullName evidence="1">DUF1353 domain-containing protein</fullName>
    </submittedName>
</protein>
<reference evidence="1 2" key="1">
    <citation type="submission" date="2024-12" db="EMBL/GenBank/DDBJ databases">
        <authorList>
            <person name="Lee Y."/>
        </authorList>
    </citation>
    <scope>NUCLEOTIDE SEQUENCE [LARGE SCALE GENOMIC DNA]</scope>
    <source>
        <strain evidence="1 2">03SUJ4</strain>
    </source>
</reference>
<dbReference type="RefSeq" id="WP_344687529.1">
    <property type="nucleotide sequence ID" value="NZ_BAABBH010000001.1"/>
</dbReference>
<evidence type="ECO:0000313" key="1">
    <source>
        <dbReference type="EMBL" id="MFN2974931.1"/>
    </source>
</evidence>
<dbReference type="EMBL" id="JBJYXY010000001">
    <property type="protein sequence ID" value="MFN2974931.1"/>
    <property type="molecule type" value="Genomic_DNA"/>
</dbReference>
<name>A0ABW9KGN8_9BACT</name>
<comment type="caution">
    <text evidence="1">The sequence shown here is derived from an EMBL/GenBank/DDBJ whole genome shotgun (WGS) entry which is preliminary data.</text>
</comment>
<sequence length="272" mass="29950">MERRSAAAGFSHTPLTTVGSYPAAMTGHYEGKVVATWLSDGRNMQIEEPFAYIDIAELRWDVPAEARVDGASIPRFLWTLLGGPFEGKYRDASVVHDWYCDVRTRPWRAVHRMFFEAMLTSGVGTSQAKMMYAGVMLGGPKWSENAVSNAILSQSRALIATRRESVQGKSQGEHAGAVFQIAASIDHTGLADTQRDPLIAFADDLAIRPARLAKLLQTRRGSKQPQKLAVRYRPSQAKAERVVQSATDLDLDGIDAMIERETKGLKLMAATQ</sequence>